<evidence type="ECO:0000256" key="1">
    <source>
        <dbReference type="SAM" id="MobiDB-lite"/>
    </source>
</evidence>
<reference evidence="3 4" key="1">
    <citation type="journal article" date="2019" name="Int. J. Syst. Evol. Microbiol.">
        <title>The Global Catalogue of Microorganisms (GCM) 10K type strain sequencing project: providing services to taxonomists for standard genome sequencing and annotation.</title>
        <authorList>
            <consortium name="The Broad Institute Genomics Platform"/>
            <consortium name="The Broad Institute Genome Sequencing Center for Infectious Disease"/>
            <person name="Wu L."/>
            <person name="Ma J."/>
        </authorList>
    </citation>
    <scope>NUCLEOTIDE SEQUENCE [LARGE SCALE GENOMIC DNA]</scope>
    <source>
        <strain evidence="3 4">JCM 13929</strain>
    </source>
</reference>
<keyword evidence="4" id="KW-1185">Reference proteome</keyword>
<dbReference type="InterPro" id="IPR036527">
    <property type="entry name" value="SCP2_sterol-bd_dom_sf"/>
</dbReference>
<dbReference type="Proteomes" id="UP001500064">
    <property type="component" value="Unassembled WGS sequence"/>
</dbReference>
<dbReference type="Gene3D" id="3.30.1050.20">
    <property type="match status" value="1"/>
</dbReference>
<comment type="caution">
    <text evidence="3">The sequence shown here is derived from an EMBL/GenBank/DDBJ whole genome shotgun (WGS) entry which is preliminary data.</text>
</comment>
<dbReference type="InterPro" id="IPR034660">
    <property type="entry name" value="DinB/YfiT-like"/>
</dbReference>
<proteinExistence type="predicted"/>
<dbReference type="EMBL" id="BAAAMU010000030">
    <property type="protein sequence ID" value="GAA1641926.1"/>
    <property type="molecule type" value="Genomic_DNA"/>
</dbReference>
<evidence type="ECO:0000313" key="3">
    <source>
        <dbReference type="EMBL" id="GAA1641926.1"/>
    </source>
</evidence>
<dbReference type="GO" id="GO:0016853">
    <property type="term" value="F:isomerase activity"/>
    <property type="evidence" value="ECO:0007669"/>
    <property type="project" value="UniProtKB-KW"/>
</dbReference>
<name>A0ABN2FE20_9ACTN</name>
<dbReference type="NCBIfam" id="TIGR03083">
    <property type="entry name" value="maleylpyruvate isomerase family mycothiol-dependent enzyme"/>
    <property type="match status" value="1"/>
</dbReference>
<organism evidence="3 4">
    <name type="scientific">Nonomuraea maheshkhaliensis</name>
    <dbReference type="NCBI Taxonomy" id="419590"/>
    <lineage>
        <taxon>Bacteria</taxon>
        <taxon>Bacillati</taxon>
        <taxon>Actinomycetota</taxon>
        <taxon>Actinomycetes</taxon>
        <taxon>Streptosporangiales</taxon>
        <taxon>Streptosporangiaceae</taxon>
        <taxon>Nonomuraea</taxon>
    </lineage>
</organism>
<gene>
    <name evidence="3" type="primary">nagL</name>
    <name evidence="3" type="ORF">GCM10009733_043690</name>
</gene>
<dbReference type="RefSeq" id="WP_346107384.1">
    <property type="nucleotide sequence ID" value="NZ_BAAAMU010000030.1"/>
</dbReference>
<protein>
    <submittedName>
        <fullName evidence="3">Mycothiol-dependent maleylpyruvate isomerase NagL</fullName>
    </submittedName>
</protein>
<evidence type="ECO:0000313" key="4">
    <source>
        <dbReference type="Proteomes" id="UP001500064"/>
    </source>
</evidence>
<keyword evidence="3" id="KW-0413">Isomerase</keyword>
<dbReference type="InterPro" id="IPR024344">
    <property type="entry name" value="MDMPI_metal-binding"/>
</dbReference>
<sequence>MTGTKRTLADSMRWLAEGTRIFFDALAAMPDERLDGPSALDEWSGKHLLAHVAANADALTNLAYWARTGEERPMYASREQRDADIEAGAKLPAAELRAWAVRASGALDARLAELDERQWSREVRTSRGQAIPASEVPWMRAREFMVHAVDLDAGVTFDDLPAGFLVALIDDISAGRSGAGGPALTLTATDHDGTWTIAGSGVAPTVAGSDAPTVTDPDAAGPTIAGTGTPDVADSGARIEVTGTLAGLAAYLSGRPARGVTGPDGGPAPQLPGWL</sequence>
<feature type="region of interest" description="Disordered" evidence="1">
    <location>
        <begin position="256"/>
        <end position="275"/>
    </location>
</feature>
<dbReference type="InterPro" id="IPR017517">
    <property type="entry name" value="Maleyloyr_isom"/>
</dbReference>
<dbReference type="Pfam" id="PF11716">
    <property type="entry name" value="MDMPI_N"/>
    <property type="match status" value="1"/>
</dbReference>
<evidence type="ECO:0000259" key="2">
    <source>
        <dbReference type="Pfam" id="PF11716"/>
    </source>
</evidence>
<accession>A0ABN2FE20</accession>
<dbReference type="SUPFAM" id="SSF55718">
    <property type="entry name" value="SCP-like"/>
    <property type="match status" value="1"/>
</dbReference>
<feature type="domain" description="Mycothiol-dependent maleylpyruvate isomerase metal-binding" evidence="2">
    <location>
        <begin position="16"/>
        <end position="151"/>
    </location>
</feature>
<dbReference type="Gene3D" id="1.20.120.450">
    <property type="entry name" value="dinb family like domain"/>
    <property type="match status" value="1"/>
</dbReference>
<dbReference type="SUPFAM" id="SSF109854">
    <property type="entry name" value="DinB/YfiT-like putative metalloenzymes"/>
    <property type="match status" value="1"/>
</dbReference>